<comment type="caution">
    <text evidence="2">The sequence shown here is derived from an EMBL/GenBank/DDBJ whole genome shotgun (WGS) entry which is preliminary data.</text>
</comment>
<dbReference type="Proteomes" id="UP001597368">
    <property type="component" value="Unassembled WGS sequence"/>
</dbReference>
<gene>
    <name evidence="2" type="ORF">ACFSKW_02405</name>
</gene>
<feature type="transmembrane region" description="Helical" evidence="1">
    <location>
        <begin position="39"/>
        <end position="57"/>
    </location>
</feature>
<reference evidence="3" key="1">
    <citation type="journal article" date="2019" name="Int. J. Syst. Evol. Microbiol.">
        <title>The Global Catalogue of Microorganisms (GCM) 10K type strain sequencing project: providing services to taxonomists for standard genome sequencing and annotation.</title>
        <authorList>
            <consortium name="The Broad Institute Genomics Platform"/>
            <consortium name="The Broad Institute Genome Sequencing Center for Infectious Disease"/>
            <person name="Wu L."/>
            <person name="Ma J."/>
        </authorList>
    </citation>
    <scope>NUCLEOTIDE SEQUENCE [LARGE SCALE GENOMIC DNA]</scope>
    <source>
        <strain evidence="3">ICMP 6774ER</strain>
    </source>
</reference>
<evidence type="ECO:0000313" key="2">
    <source>
        <dbReference type="EMBL" id="MFD1930319.1"/>
    </source>
</evidence>
<keyword evidence="1" id="KW-0472">Membrane</keyword>
<evidence type="ECO:0000313" key="3">
    <source>
        <dbReference type="Proteomes" id="UP001597368"/>
    </source>
</evidence>
<feature type="transmembrane region" description="Helical" evidence="1">
    <location>
        <begin position="106"/>
        <end position="130"/>
    </location>
</feature>
<name>A0ABW4SN17_9ACTN</name>
<feature type="transmembrane region" description="Helical" evidence="1">
    <location>
        <begin position="64"/>
        <end position="86"/>
    </location>
</feature>
<proteinExistence type="predicted"/>
<dbReference type="EMBL" id="JBHUFV010000003">
    <property type="protein sequence ID" value="MFD1930319.1"/>
    <property type="molecule type" value="Genomic_DNA"/>
</dbReference>
<protein>
    <submittedName>
        <fullName evidence="2">Uncharacterized protein</fullName>
    </submittedName>
</protein>
<organism evidence="2 3">
    <name type="scientific">Nonomuraea mangrovi</name>
    <dbReference type="NCBI Taxonomy" id="2316207"/>
    <lineage>
        <taxon>Bacteria</taxon>
        <taxon>Bacillati</taxon>
        <taxon>Actinomycetota</taxon>
        <taxon>Actinomycetes</taxon>
        <taxon>Streptosporangiales</taxon>
        <taxon>Streptosporangiaceae</taxon>
        <taxon>Nonomuraea</taxon>
    </lineage>
</organism>
<evidence type="ECO:0000256" key="1">
    <source>
        <dbReference type="SAM" id="Phobius"/>
    </source>
</evidence>
<keyword evidence="1" id="KW-0812">Transmembrane</keyword>
<sequence>MRHVIGAVTGLAALPVVHYLTEAGAVALRSCYTLQRPDLRGIACLAAVVAVAGVLAHGRWLSPLAALVCGLPLAVLGALFAVAPWAATPVVGALPPIESLTGTAEAPGVVSGVTGLPLVVGALLLASAAFPARWR</sequence>
<dbReference type="RefSeq" id="WP_379568601.1">
    <property type="nucleotide sequence ID" value="NZ_JBHUFV010000003.1"/>
</dbReference>
<accession>A0ABW4SN17</accession>
<keyword evidence="3" id="KW-1185">Reference proteome</keyword>
<keyword evidence="1" id="KW-1133">Transmembrane helix</keyword>